<keyword evidence="6 7" id="KW-0472">Membrane</keyword>
<evidence type="ECO:0000256" key="4">
    <source>
        <dbReference type="ARBA" id="ARBA00022692"/>
    </source>
</evidence>
<dbReference type="GO" id="GO:0012505">
    <property type="term" value="C:endomembrane system"/>
    <property type="evidence" value="ECO:0007669"/>
    <property type="project" value="UniProtKB-SubCell"/>
</dbReference>
<dbReference type="Proteomes" id="UP000589085">
    <property type="component" value="Unassembled WGS sequence"/>
</dbReference>
<feature type="transmembrane region" description="Helical" evidence="7">
    <location>
        <begin position="404"/>
        <end position="429"/>
    </location>
</feature>
<gene>
    <name evidence="8" type="ORF">HLH48_18160</name>
</gene>
<feature type="transmembrane region" description="Helical" evidence="7">
    <location>
        <begin position="441"/>
        <end position="459"/>
    </location>
</feature>
<evidence type="ECO:0000256" key="1">
    <source>
        <dbReference type="ARBA" id="ARBA00004127"/>
    </source>
</evidence>
<dbReference type="PANTHER" id="PTHR43337">
    <property type="entry name" value="XANTHINE/URACIL PERMEASE C887.17-RELATED"/>
    <property type="match status" value="1"/>
</dbReference>
<comment type="subcellular location">
    <subcellularLocation>
        <location evidence="1">Endomembrane system</location>
        <topology evidence="1">Multi-pass membrane protein</topology>
    </subcellularLocation>
</comment>
<dbReference type="EMBL" id="JABEQJ010000030">
    <property type="protein sequence ID" value="MBB2162059.1"/>
    <property type="molecule type" value="Genomic_DNA"/>
</dbReference>
<sequence length="462" mass="47920">MRADSRRTLLTRSPPLAPPVTGLLRFLSPDRSNPPPTTLRREILAALTTFGAMGYVVVVNPQILSVTGADRHALIVITALAAMVGSLLMGLIGRLPVALAPAMGTNAVFAMAVAGGHGVTYGTALVMVLMGGVAFTLFSATRLREHVVMAFPEAIRVGLQCGLGLFIAKIGLRGGGLLTPAGQFGDLRHPAVMLAFAAVLVTPVLVLLRVPAALLLSILAVTLIGLVVPGADGRMLTHLPSALVQAPPWPSDYVMSFDFASFTSHLALALPLAGYFFLGDFFSATATLIGVTRRAGLMDASGRMPNARAAYLADGLGSIAGACLGSPTVAAYVESATGVESGGRTGLTPILVALLFALATFLWPLIAAIPPQATTPALVMVGVMMMDGIRHLDCTRLENTVSAVLIMLLTVTTGNLVVGLAAGAFAYTFMALALRIRLSPVLLLTDGLLALYLLLSALARHS</sequence>
<comment type="caution">
    <text evidence="8">The sequence shown here is derived from an EMBL/GenBank/DDBJ whole genome shotgun (WGS) entry which is preliminary data.</text>
</comment>
<feature type="transmembrane region" description="Helical" evidence="7">
    <location>
        <begin position="191"/>
        <end position="208"/>
    </location>
</feature>
<feature type="transmembrane region" description="Helical" evidence="7">
    <location>
        <begin position="119"/>
        <end position="138"/>
    </location>
</feature>
<feature type="transmembrane region" description="Helical" evidence="7">
    <location>
        <begin position="345"/>
        <end position="366"/>
    </location>
</feature>
<evidence type="ECO:0000256" key="7">
    <source>
        <dbReference type="SAM" id="Phobius"/>
    </source>
</evidence>
<evidence type="ECO:0000256" key="2">
    <source>
        <dbReference type="ARBA" id="ARBA00005697"/>
    </source>
</evidence>
<dbReference type="Pfam" id="PF00860">
    <property type="entry name" value="Xan_ur_permease"/>
    <property type="match status" value="1"/>
</dbReference>
<name>A0A7W4NPZ2_9PROT</name>
<dbReference type="RefSeq" id="WP_182998889.1">
    <property type="nucleotide sequence ID" value="NZ_JABEQJ010000030.1"/>
</dbReference>
<keyword evidence="5 7" id="KW-1133">Transmembrane helix</keyword>
<feature type="transmembrane region" description="Helical" evidence="7">
    <location>
        <begin position="73"/>
        <end position="99"/>
    </location>
</feature>
<dbReference type="PANTHER" id="PTHR43337:SF1">
    <property type="entry name" value="XANTHINE_URACIL PERMEASE C887.17-RELATED"/>
    <property type="match status" value="1"/>
</dbReference>
<keyword evidence="4 7" id="KW-0812">Transmembrane</keyword>
<feature type="transmembrane region" description="Helical" evidence="7">
    <location>
        <begin position="311"/>
        <end position="333"/>
    </location>
</feature>
<evidence type="ECO:0000313" key="9">
    <source>
        <dbReference type="Proteomes" id="UP000589085"/>
    </source>
</evidence>
<comment type="similarity">
    <text evidence="2">Belongs to the nucleobase:cation symporter-2 (NCS2) (TC 2.A.40) family. Azg-like subfamily.</text>
</comment>
<dbReference type="GO" id="GO:0005345">
    <property type="term" value="F:purine nucleobase transmembrane transporter activity"/>
    <property type="evidence" value="ECO:0007669"/>
    <property type="project" value="TreeGrafter"/>
</dbReference>
<organism evidence="8 9">
    <name type="scientific">Gluconacetobacter sacchari</name>
    <dbReference type="NCBI Taxonomy" id="92759"/>
    <lineage>
        <taxon>Bacteria</taxon>
        <taxon>Pseudomonadati</taxon>
        <taxon>Pseudomonadota</taxon>
        <taxon>Alphaproteobacteria</taxon>
        <taxon>Acetobacterales</taxon>
        <taxon>Acetobacteraceae</taxon>
        <taxon>Gluconacetobacter</taxon>
    </lineage>
</organism>
<evidence type="ECO:0000256" key="3">
    <source>
        <dbReference type="ARBA" id="ARBA00022448"/>
    </source>
</evidence>
<feature type="transmembrane region" description="Helical" evidence="7">
    <location>
        <begin position="213"/>
        <end position="231"/>
    </location>
</feature>
<evidence type="ECO:0000256" key="6">
    <source>
        <dbReference type="ARBA" id="ARBA00023136"/>
    </source>
</evidence>
<reference evidence="8 9" key="1">
    <citation type="submission" date="2020-04" db="EMBL/GenBank/DDBJ databases">
        <title>Description of novel Gluconacetobacter.</title>
        <authorList>
            <person name="Sombolestani A."/>
        </authorList>
    </citation>
    <scope>NUCLEOTIDE SEQUENCE [LARGE SCALE GENOMIC DNA]</scope>
    <source>
        <strain evidence="8 9">LMG 19747</strain>
    </source>
</reference>
<protein>
    <submittedName>
        <fullName evidence="8">NCS2 family permease</fullName>
    </submittedName>
</protein>
<dbReference type="InterPro" id="IPR006043">
    <property type="entry name" value="NCS2"/>
</dbReference>
<accession>A0A7W4NPZ2</accession>
<feature type="transmembrane region" description="Helical" evidence="7">
    <location>
        <begin position="266"/>
        <end position="291"/>
    </location>
</feature>
<dbReference type="AlphaFoldDB" id="A0A7W4NPZ2"/>
<feature type="transmembrane region" description="Helical" evidence="7">
    <location>
        <begin position="150"/>
        <end position="171"/>
    </location>
</feature>
<proteinExistence type="inferred from homology"/>
<evidence type="ECO:0000313" key="8">
    <source>
        <dbReference type="EMBL" id="MBB2162059.1"/>
    </source>
</evidence>
<keyword evidence="3" id="KW-0813">Transport</keyword>
<evidence type="ECO:0000256" key="5">
    <source>
        <dbReference type="ARBA" id="ARBA00022989"/>
    </source>
</evidence>
<feature type="transmembrane region" description="Helical" evidence="7">
    <location>
        <begin position="43"/>
        <end position="61"/>
    </location>
</feature>
<dbReference type="InterPro" id="IPR045018">
    <property type="entry name" value="Azg-like"/>
</dbReference>
<dbReference type="GO" id="GO:0005886">
    <property type="term" value="C:plasma membrane"/>
    <property type="evidence" value="ECO:0007669"/>
    <property type="project" value="TreeGrafter"/>
</dbReference>